<evidence type="ECO:0000256" key="6">
    <source>
        <dbReference type="SAM" id="Phobius"/>
    </source>
</evidence>
<evidence type="ECO:0000256" key="5">
    <source>
        <dbReference type="ARBA" id="ARBA00023136"/>
    </source>
</evidence>
<keyword evidence="5 6" id="KW-0472">Membrane</keyword>
<comment type="subcellular location">
    <subcellularLocation>
        <location evidence="1">Cell membrane</location>
        <topology evidence="1">Multi-pass membrane protein</topology>
    </subcellularLocation>
</comment>
<evidence type="ECO:0000259" key="7">
    <source>
        <dbReference type="Pfam" id="PF00482"/>
    </source>
</evidence>
<evidence type="ECO:0000256" key="4">
    <source>
        <dbReference type="ARBA" id="ARBA00022989"/>
    </source>
</evidence>
<dbReference type="AlphaFoldDB" id="F8A3D2"/>
<protein>
    <submittedName>
        <fullName evidence="8">Flp pilus assembly protein TadC</fullName>
    </submittedName>
</protein>
<dbReference type="InterPro" id="IPR018076">
    <property type="entry name" value="T2SS_GspF_dom"/>
</dbReference>
<dbReference type="eggNOG" id="COG2064">
    <property type="taxonomic scope" value="Bacteria"/>
</dbReference>
<name>F8A3D2_CELGA</name>
<dbReference type="RefSeq" id="WP_013884642.1">
    <property type="nucleotide sequence ID" value="NC_015671.1"/>
</dbReference>
<dbReference type="KEGG" id="cga:Celgi_2626"/>
<gene>
    <name evidence="8" type="ordered locus">Celgi_2626</name>
</gene>
<accession>F8A3D2</accession>
<dbReference type="Pfam" id="PF00482">
    <property type="entry name" value="T2SSF"/>
    <property type="match status" value="1"/>
</dbReference>
<feature type="domain" description="Type II secretion system protein GspF" evidence="7">
    <location>
        <begin position="50"/>
        <end position="165"/>
    </location>
</feature>
<evidence type="ECO:0000313" key="9">
    <source>
        <dbReference type="Proteomes" id="UP000000485"/>
    </source>
</evidence>
<keyword evidence="4 6" id="KW-1133">Transmembrane helix</keyword>
<evidence type="ECO:0000313" key="8">
    <source>
        <dbReference type="EMBL" id="AEI13125.1"/>
    </source>
</evidence>
<dbReference type="EMBL" id="CP002665">
    <property type="protein sequence ID" value="AEI13125.1"/>
    <property type="molecule type" value="Genomic_DNA"/>
</dbReference>
<organism evidence="8 9">
    <name type="scientific">Cellulomonas gilvus (strain ATCC 13127 / NRRL B-14078)</name>
    <name type="common">Cellvibrio gilvus</name>
    <dbReference type="NCBI Taxonomy" id="593907"/>
    <lineage>
        <taxon>Bacteria</taxon>
        <taxon>Bacillati</taxon>
        <taxon>Actinomycetota</taxon>
        <taxon>Actinomycetes</taxon>
        <taxon>Micrococcales</taxon>
        <taxon>Cellulomonadaceae</taxon>
        <taxon>Cellulomonas</taxon>
    </lineage>
</organism>
<dbReference type="Proteomes" id="UP000000485">
    <property type="component" value="Chromosome"/>
</dbReference>
<evidence type="ECO:0000256" key="1">
    <source>
        <dbReference type="ARBA" id="ARBA00004651"/>
    </source>
</evidence>
<dbReference type="STRING" id="593907.Celgi_2626"/>
<reference evidence="9" key="1">
    <citation type="submission" date="2011-04" db="EMBL/GenBank/DDBJ databases">
        <title>Complete sequence of Cellvibrio gilvus ATCC 13127.</title>
        <authorList>
            <person name="Lucas S."/>
            <person name="Han J."/>
            <person name="Lapidus A."/>
            <person name="Cheng J.-F."/>
            <person name="Goodwin L."/>
            <person name="Pitluck S."/>
            <person name="Peters L."/>
            <person name="Munk A."/>
            <person name="Detter J.C."/>
            <person name="Han C."/>
            <person name="Tapia R."/>
            <person name="Land M."/>
            <person name="Hauser L."/>
            <person name="Kyrpides N."/>
            <person name="Ivanova N."/>
            <person name="Ovchinnikova G."/>
            <person name="Pagani I."/>
            <person name="Mead D."/>
            <person name="Brumm P."/>
            <person name="Woyke T."/>
        </authorList>
    </citation>
    <scope>NUCLEOTIDE SEQUENCE [LARGE SCALE GENOMIC DNA]</scope>
    <source>
        <strain evidence="9">ATCC 13127 / NRRL B-14078</strain>
    </source>
</reference>
<keyword evidence="2" id="KW-1003">Cell membrane</keyword>
<dbReference type="GO" id="GO:0005886">
    <property type="term" value="C:plasma membrane"/>
    <property type="evidence" value="ECO:0007669"/>
    <property type="project" value="UniProtKB-SubCell"/>
</dbReference>
<proteinExistence type="predicted"/>
<feature type="transmembrane region" description="Helical" evidence="6">
    <location>
        <begin position="140"/>
        <end position="173"/>
    </location>
</feature>
<evidence type="ECO:0000256" key="2">
    <source>
        <dbReference type="ARBA" id="ARBA00022475"/>
    </source>
</evidence>
<keyword evidence="9" id="KW-1185">Reference proteome</keyword>
<evidence type="ECO:0000256" key="3">
    <source>
        <dbReference type="ARBA" id="ARBA00022692"/>
    </source>
</evidence>
<keyword evidence="3 6" id="KW-0812">Transmembrane</keyword>
<sequence length="181" mass="18216">MSGALLAAAAVVVSAPWWLHRDVRTPRRRDPATRAAVPVDGVLLLDLVDAALGAGASVPRSLEAVGTAVGGPDGHALAAAGAALVLGASWSAAWAGAPERVREVRDALEPAWVGGAAPGPALRSRAAAARRERRRRARTAGGALGVHLVLPLGLCFLPAFVLLGLAPLVLGLAGDLVGVLP</sequence>
<dbReference type="HOGENOM" id="CLU_064089_2_1_11"/>